<dbReference type="RefSeq" id="WP_097126894.1">
    <property type="nucleotide sequence ID" value="NZ_OCNH01000002.1"/>
</dbReference>
<dbReference type="OrthoDB" id="3169091at2"/>
<organism evidence="6 7">
    <name type="scientific">Spirosoma fluviale</name>
    <dbReference type="NCBI Taxonomy" id="1597977"/>
    <lineage>
        <taxon>Bacteria</taxon>
        <taxon>Pseudomonadati</taxon>
        <taxon>Bacteroidota</taxon>
        <taxon>Cytophagia</taxon>
        <taxon>Cytophagales</taxon>
        <taxon>Cytophagaceae</taxon>
        <taxon>Spirosoma</taxon>
    </lineage>
</organism>
<protein>
    <submittedName>
        <fullName evidence="6">SdrD B-like domain</fullName>
    </submittedName>
</protein>
<name>A0A286G3V8_9BACT</name>
<dbReference type="SUPFAM" id="SSF63825">
    <property type="entry name" value="YWTD domain"/>
    <property type="match status" value="1"/>
</dbReference>
<dbReference type="Gene3D" id="2.60.40.10">
    <property type="entry name" value="Immunoglobulins"/>
    <property type="match status" value="3"/>
</dbReference>
<evidence type="ECO:0000256" key="4">
    <source>
        <dbReference type="SAM" id="SignalP"/>
    </source>
</evidence>
<keyword evidence="7" id="KW-1185">Reference proteome</keyword>
<evidence type="ECO:0000256" key="3">
    <source>
        <dbReference type="ARBA" id="ARBA00022729"/>
    </source>
</evidence>
<feature type="domain" description="SD-repeat containing protein B" evidence="5">
    <location>
        <begin position="627"/>
        <end position="683"/>
    </location>
</feature>
<dbReference type="Proteomes" id="UP000219452">
    <property type="component" value="Unassembled WGS sequence"/>
</dbReference>
<evidence type="ECO:0000259" key="5">
    <source>
        <dbReference type="Pfam" id="PF17210"/>
    </source>
</evidence>
<dbReference type="SUPFAM" id="SSF117074">
    <property type="entry name" value="Hypothetical protein PA1324"/>
    <property type="match status" value="2"/>
</dbReference>
<dbReference type="Pfam" id="PF17210">
    <property type="entry name" value="SdrD_B"/>
    <property type="match status" value="1"/>
</dbReference>
<gene>
    <name evidence="6" type="ORF">SAMN06269250_3345</name>
</gene>
<feature type="non-terminal residue" evidence="6">
    <location>
        <position position="991"/>
    </location>
</feature>
<reference evidence="7" key="1">
    <citation type="submission" date="2017-09" db="EMBL/GenBank/DDBJ databases">
        <authorList>
            <person name="Varghese N."/>
            <person name="Submissions S."/>
        </authorList>
    </citation>
    <scope>NUCLEOTIDE SEQUENCE [LARGE SCALE GENOMIC DNA]</scope>
    <source>
        <strain evidence="7">DSM 29961</strain>
    </source>
</reference>
<evidence type="ECO:0000313" key="7">
    <source>
        <dbReference type="Proteomes" id="UP000219452"/>
    </source>
</evidence>
<dbReference type="InterPro" id="IPR033764">
    <property type="entry name" value="Sdr_B"/>
</dbReference>
<accession>A0A286G3V8</accession>
<dbReference type="InterPro" id="IPR013783">
    <property type="entry name" value="Ig-like_fold"/>
</dbReference>
<proteinExistence type="predicted"/>
<evidence type="ECO:0000313" key="6">
    <source>
        <dbReference type="EMBL" id="SOD90230.1"/>
    </source>
</evidence>
<keyword evidence="2" id="KW-0964">Secreted</keyword>
<evidence type="ECO:0000256" key="1">
    <source>
        <dbReference type="ARBA" id="ARBA00004613"/>
    </source>
</evidence>
<feature type="signal peptide" evidence="4">
    <location>
        <begin position="1"/>
        <end position="22"/>
    </location>
</feature>
<dbReference type="GO" id="GO:0005576">
    <property type="term" value="C:extracellular region"/>
    <property type="evidence" value="ECO:0007669"/>
    <property type="project" value="UniProtKB-SubCell"/>
</dbReference>
<feature type="chain" id="PRO_5012945062" evidence="4">
    <location>
        <begin position="23"/>
        <end position="991"/>
    </location>
</feature>
<evidence type="ECO:0000256" key="2">
    <source>
        <dbReference type="ARBA" id="ARBA00022525"/>
    </source>
</evidence>
<comment type="subcellular location">
    <subcellularLocation>
        <location evidence="1">Secreted</location>
    </subcellularLocation>
</comment>
<dbReference type="EMBL" id="OCNH01000002">
    <property type="protein sequence ID" value="SOD90230.1"/>
    <property type="molecule type" value="Genomic_DNA"/>
</dbReference>
<sequence length="991" mass="105233">MKQLYMLLCFWVIVGSWGTAQAQVSGIVFRDFDLNGVRSDTLPIEAGVSGVKVLAFVDLANMPIQRITDSDGKYSFSSSEIPAGKPVRIEFSDLPPGNYNGPYGKESATTVQFAKAPASQVNVGVNYPADYCQPTNVQFVVPCYVNGNTQITTDANGNPVANERQAGKADALVSIAYSASGVASATNFPPEHIATADQIGSVWGLAYHRRTKKIFSAAFIKRHMSLGPLGTGGIYMSDGATHKTTNFLDVKTLGIDTGADPHTGLFADKTQASADPGAMSAVGRIGIGGIDMSEDDKTLYFINLNDRKLYGVFINSMAIAPTSATAVKSWAIPAPGCSNGDFRPWALKVYHGKIYVGVVCSAETSQQKSDLRATVYRFDPNAATPQFETVLSFPLDFRRGPTDLTTDPNQPEYDCTKYDHWLPWTDAWPTPCGLGNSRRFVMYPQPILSDLEFDDDGSMLIGFMDRFGNMSGVANHDPAGTGLYDGFTGGDLLRAHNNNGTLELEKNGKSGNLIGSGVGNNEGPVDENNVGGEFFGNDYWMFHNKIGHAEVSNGSLTFIPGYTEVIASAFDPIENIYQSGGFKVFGAKTGLVNRNYVLYTLEESPGVFGKAGGLGDAKALCDPASVELGNRVWFDDNRDGIQDAYEPGIDGVVLTLHDMENGGTVVGTQTTHDGGQFYFNNVTVPGGLAYLHKYEIRMDTAQLGSLNITLDGAKPLAASGGRLAARAAGARQGAASPQRYYTLSPANQTGFANADVRDSDAQLVGKSAVIAVTTQDAGQNDFTNDLSIYSCPELTTEKDTISLCAGAKLDSIVAVGNYLSRVDSVRFVRFTSPQSGTAMYANTGVVLGTVKPGPNTNRAVLYNPLITTDNNTGNGQNQYIYAIIYPTPVNVSCRQSDKTVIKIAPSLRAMASGGTLTCSVKSLTLTGQAQYGDGSPASPAVYSWKGPASPGGASFSSVVSNPTVSVAGSYTLTVSDPACPSTMATITTNVT</sequence>
<keyword evidence="3 4" id="KW-0732">Signal</keyword>
<dbReference type="AlphaFoldDB" id="A0A286G3V8"/>